<protein>
    <submittedName>
        <fullName evidence="1">Uncharacterized protein</fullName>
    </submittedName>
</protein>
<name>A0A9Q9HK10_LEICA</name>
<reference evidence="1" key="1">
    <citation type="submission" date="2021-08" db="EMBL/GenBank/DDBJ databases">
        <authorList>
            <person name="Nwanade C."/>
            <person name="Wang M."/>
            <person name="Masoudi A."/>
            <person name="Yu Z."/>
            <person name="Liu J."/>
        </authorList>
    </citation>
    <scope>NUCLEOTIDE SEQUENCE</scope>
    <source>
        <strain evidence="1">S122</strain>
    </source>
</reference>
<evidence type="ECO:0000313" key="2">
    <source>
        <dbReference type="Proteomes" id="UP001058713"/>
    </source>
</evidence>
<sequence length="124" mass="13918">MDEALNLERDLSHSLAWDPACTNFQEAAEAKWQDCLKLSGDILTAQVVRASDLPLQRMSMLLHFLIESTGPEEALRFQQLFHENQELFTVEDGDCQALLQTGARQMNALIELSVAAEAQNFLPN</sequence>
<proteinExistence type="predicted"/>
<organism evidence="1 2">
    <name type="scientific">Leisingera caerulea</name>
    <name type="common">Phaeobacter caeruleus</name>
    <dbReference type="NCBI Taxonomy" id="506591"/>
    <lineage>
        <taxon>Bacteria</taxon>
        <taxon>Pseudomonadati</taxon>
        <taxon>Pseudomonadota</taxon>
        <taxon>Alphaproteobacteria</taxon>
        <taxon>Rhodobacterales</taxon>
        <taxon>Roseobacteraceae</taxon>
        <taxon>Leisingera</taxon>
    </lineage>
</organism>
<evidence type="ECO:0000313" key="1">
    <source>
        <dbReference type="EMBL" id="UWQ55871.1"/>
    </source>
</evidence>
<dbReference type="KEGG" id="lcae:K3721_14155"/>
<dbReference type="EMBL" id="CP081070">
    <property type="protein sequence ID" value="UWQ55871.1"/>
    <property type="molecule type" value="Genomic_DNA"/>
</dbReference>
<accession>A0A9Q9HK10</accession>
<dbReference type="Proteomes" id="UP001058713">
    <property type="component" value="Chromosome"/>
</dbReference>
<gene>
    <name evidence="1" type="ORF">K3721_14155</name>
</gene>
<dbReference type="AlphaFoldDB" id="A0A9Q9HK10"/>